<feature type="transmembrane region" description="Helical" evidence="6">
    <location>
        <begin position="7"/>
        <end position="23"/>
    </location>
</feature>
<protein>
    <submittedName>
        <fullName evidence="7">AI-2E family transporter</fullName>
    </submittedName>
</protein>
<evidence type="ECO:0000256" key="5">
    <source>
        <dbReference type="ARBA" id="ARBA00023136"/>
    </source>
</evidence>
<comment type="subcellular location">
    <subcellularLocation>
        <location evidence="1">Membrane</location>
        <topology evidence="1">Multi-pass membrane protein</topology>
    </subcellularLocation>
</comment>
<feature type="transmembrane region" description="Helical" evidence="6">
    <location>
        <begin position="242"/>
        <end position="267"/>
    </location>
</feature>
<comment type="similarity">
    <text evidence="2">Belongs to the autoinducer-2 exporter (AI-2E) (TC 2.A.86) family.</text>
</comment>
<dbReference type="RefSeq" id="WP_211868466.1">
    <property type="nucleotide sequence ID" value="NZ_JAAEDI010000009.1"/>
</dbReference>
<evidence type="ECO:0000313" key="8">
    <source>
        <dbReference type="Proteomes" id="UP000698752"/>
    </source>
</evidence>
<evidence type="ECO:0000256" key="2">
    <source>
        <dbReference type="ARBA" id="ARBA00009773"/>
    </source>
</evidence>
<feature type="transmembrane region" description="Helical" evidence="6">
    <location>
        <begin position="210"/>
        <end position="230"/>
    </location>
</feature>
<gene>
    <name evidence="7" type="ORF">GXW78_10255</name>
</gene>
<evidence type="ECO:0000256" key="1">
    <source>
        <dbReference type="ARBA" id="ARBA00004141"/>
    </source>
</evidence>
<sequence>MSRAQASVLIILILLLALFIFAPEVPLLGFAGLLLAVALNLPATLLMGWTGLPRWISVLVVLLGILLLAVAAGTLAAGPLAEQAGQLAEDLPRSFESFRERLMQNEWGAWFAERMALPDDSATGGMGFAATAASTTLGWLGNAAVILLLGVYLALHPTIYVAGLRALLHPSIDTRAAAALRECGWVLRGWLAGQAFAMVVSGVLTWIGLMLLGVPLAGVLAVLAALLGFIPNIGPVIAAVPAMLLAATISPWLALWVALLYTGVQFIEGNILTPLVQAEMADLPPAALLLAQVLMASFFGLLGVALAAPLAAAGAVVVRRAYAEGWLGREPARDDAG</sequence>
<keyword evidence="8" id="KW-1185">Reference proteome</keyword>
<dbReference type="Pfam" id="PF01594">
    <property type="entry name" value="AI-2E_transport"/>
    <property type="match status" value="1"/>
</dbReference>
<dbReference type="InterPro" id="IPR002549">
    <property type="entry name" value="AI-2E-like"/>
</dbReference>
<feature type="transmembrane region" description="Helical" evidence="6">
    <location>
        <begin position="287"/>
        <end position="318"/>
    </location>
</feature>
<keyword evidence="4 6" id="KW-1133">Transmembrane helix</keyword>
<evidence type="ECO:0000256" key="3">
    <source>
        <dbReference type="ARBA" id="ARBA00022692"/>
    </source>
</evidence>
<feature type="transmembrane region" description="Helical" evidence="6">
    <location>
        <begin position="29"/>
        <end position="49"/>
    </location>
</feature>
<comment type="caution">
    <text evidence="7">The sequence shown here is derived from an EMBL/GenBank/DDBJ whole genome shotgun (WGS) entry which is preliminary data.</text>
</comment>
<keyword evidence="3 6" id="KW-0812">Transmembrane</keyword>
<keyword evidence="5 6" id="KW-0472">Membrane</keyword>
<name>A0ABS5EG86_9PROT</name>
<feature type="transmembrane region" description="Helical" evidence="6">
    <location>
        <begin position="56"/>
        <end position="77"/>
    </location>
</feature>
<evidence type="ECO:0000256" key="6">
    <source>
        <dbReference type="SAM" id="Phobius"/>
    </source>
</evidence>
<feature type="transmembrane region" description="Helical" evidence="6">
    <location>
        <begin position="185"/>
        <end position="204"/>
    </location>
</feature>
<evidence type="ECO:0000256" key="4">
    <source>
        <dbReference type="ARBA" id="ARBA00022989"/>
    </source>
</evidence>
<dbReference type="Proteomes" id="UP000698752">
    <property type="component" value="Unassembled WGS sequence"/>
</dbReference>
<organism evidence="7 8">
    <name type="scientific">Neoroseomonas terrae</name>
    <dbReference type="NCBI Taxonomy" id="424799"/>
    <lineage>
        <taxon>Bacteria</taxon>
        <taxon>Pseudomonadati</taxon>
        <taxon>Pseudomonadota</taxon>
        <taxon>Alphaproteobacteria</taxon>
        <taxon>Acetobacterales</taxon>
        <taxon>Acetobacteraceae</taxon>
        <taxon>Neoroseomonas</taxon>
    </lineage>
</organism>
<dbReference type="EMBL" id="JAAEDI010000009">
    <property type="protein sequence ID" value="MBR0650044.1"/>
    <property type="molecule type" value="Genomic_DNA"/>
</dbReference>
<proteinExistence type="inferred from homology"/>
<feature type="transmembrane region" description="Helical" evidence="6">
    <location>
        <begin position="143"/>
        <end position="164"/>
    </location>
</feature>
<dbReference type="PANTHER" id="PTHR21716">
    <property type="entry name" value="TRANSMEMBRANE PROTEIN"/>
    <property type="match status" value="1"/>
</dbReference>
<dbReference type="PANTHER" id="PTHR21716:SF62">
    <property type="entry name" value="TRANSPORT PROTEIN YDBI-RELATED"/>
    <property type="match status" value="1"/>
</dbReference>
<reference evidence="8" key="1">
    <citation type="journal article" date="2021" name="Syst. Appl. Microbiol.">
        <title>Roseomonas hellenica sp. nov., isolated from roots of wild-growing Alkanna tinctoria.</title>
        <authorList>
            <person name="Rat A."/>
            <person name="Naranjo H.D."/>
            <person name="Lebbe L."/>
            <person name="Cnockaert M."/>
            <person name="Krigas N."/>
            <person name="Grigoriadou K."/>
            <person name="Maloupa E."/>
            <person name="Willems A."/>
        </authorList>
    </citation>
    <scope>NUCLEOTIDE SEQUENCE [LARGE SCALE GENOMIC DNA]</scope>
    <source>
        <strain evidence="8">LMG 31159</strain>
    </source>
</reference>
<accession>A0ABS5EG86</accession>
<evidence type="ECO:0000313" key="7">
    <source>
        <dbReference type="EMBL" id="MBR0650044.1"/>
    </source>
</evidence>